<dbReference type="RefSeq" id="WP_344885902.1">
    <property type="nucleotide sequence ID" value="NZ_BAABCJ010000007.1"/>
</dbReference>
<evidence type="ECO:0000313" key="2">
    <source>
        <dbReference type="EMBL" id="GAA3712412.1"/>
    </source>
</evidence>
<dbReference type="SUPFAM" id="SSF52540">
    <property type="entry name" value="P-loop containing nucleoside triphosphate hydrolases"/>
    <property type="match status" value="1"/>
</dbReference>
<dbReference type="InterPro" id="IPR027417">
    <property type="entry name" value="P-loop_NTPase"/>
</dbReference>
<gene>
    <name evidence="2" type="ORF">GCM10022377_27520</name>
</gene>
<accession>A0ABP7E2Z4</accession>
<keyword evidence="3" id="KW-1185">Reference proteome</keyword>
<dbReference type="InterPro" id="IPR039430">
    <property type="entry name" value="Thymidylate_kin-like_dom"/>
</dbReference>
<dbReference type="Proteomes" id="UP001501536">
    <property type="component" value="Unassembled WGS sequence"/>
</dbReference>
<comment type="caution">
    <text evidence="2">The sequence shown here is derived from an EMBL/GenBank/DDBJ whole genome shotgun (WGS) entry which is preliminary data.</text>
</comment>
<evidence type="ECO:0000259" key="1">
    <source>
        <dbReference type="Pfam" id="PF02223"/>
    </source>
</evidence>
<feature type="domain" description="Thymidylate kinase-like" evidence="1">
    <location>
        <begin position="149"/>
        <end position="209"/>
    </location>
</feature>
<protein>
    <recommendedName>
        <fullName evidence="1">Thymidylate kinase-like domain-containing protein</fullName>
    </recommendedName>
</protein>
<reference evidence="3" key="1">
    <citation type="journal article" date="2019" name="Int. J. Syst. Evol. Microbiol.">
        <title>The Global Catalogue of Microorganisms (GCM) 10K type strain sequencing project: providing services to taxonomists for standard genome sequencing and annotation.</title>
        <authorList>
            <consortium name="The Broad Institute Genomics Platform"/>
            <consortium name="The Broad Institute Genome Sequencing Center for Infectious Disease"/>
            <person name="Wu L."/>
            <person name="Ma J."/>
        </authorList>
    </citation>
    <scope>NUCLEOTIDE SEQUENCE [LARGE SCALE GENOMIC DNA]</scope>
    <source>
        <strain evidence="3">JCM 16961</strain>
    </source>
</reference>
<evidence type="ECO:0000313" key="3">
    <source>
        <dbReference type="Proteomes" id="UP001501536"/>
    </source>
</evidence>
<organism evidence="2 3">
    <name type="scientific">Zhihengliuella alba</name>
    <dbReference type="NCBI Taxonomy" id="547018"/>
    <lineage>
        <taxon>Bacteria</taxon>
        <taxon>Bacillati</taxon>
        <taxon>Actinomycetota</taxon>
        <taxon>Actinomycetes</taxon>
        <taxon>Micrococcales</taxon>
        <taxon>Micrococcaceae</taxon>
        <taxon>Zhihengliuella</taxon>
    </lineage>
</organism>
<name>A0ABP7E2Z4_9MICC</name>
<sequence>MLLLSPATRLSPRVGLPTGRKLTVAVVGIDGAGKTTAASHLAADAADTGWPAQFIKNPSGRRWFARLAERHGLALPTPLLDWAETAIRMYRVLRSTATADRFDGLTVMDRHLACQTVLREVRGLPAGRLLPALERLLARRAGVGRRLGGPDVVVLLDVDPATALQRITLRGEDSESLADLQAARAAYLHRAGAEGWTVIDANREAPEVLRDLRRAIL</sequence>
<proteinExistence type="predicted"/>
<dbReference type="Pfam" id="PF02223">
    <property type="entry name" value="Thymidylate_kin"/>
    <property type="match status" value="1"/>
</dbReference>
<dbReference type="Gene3D" id="3.40.50.300">
    <property type="entry name" value="P-loop containing nucleotide triphosphate hydrolases"/>
    <property type="match status" value="1"/>
</dbReference>
<dbReference type="EMBL" id="BAABCJ010000007">
    <property type="protein sequence ID" value="GAA3712412.1"/>
    <property type="molecule type" value="Genomic_DNA"/>
</dbReference>